<dbReference type="AlphaFoldDB" id="A0A1B8ZFW6"/>
<dbReference type="NCBIfam" id="TIGR04183">
    <property type="entry name" value="Por_Secre_tail"/>
    <property type="match status" value="1"/>
</dbReference>
<dbReference type="InterPro" id="IPR026444">
    <property type="entry name" value="Secre_tail"/>
</dbReference>
<evidence type="ECO:0000256" key="2">
    <source>
        <dbReference type="SAM" id="SignalP"/>
    </source>
</evidence>
<reference evidence="4 5" key="1">
    <citation type="submission" date="2016-07" db="EMBL/GenBank/DDBJ databases">
        <authorList>
            <person name="Jeong J.-J."/>
            <person name="Kim D.W."/>
            <person name="Sang M.K."/>
            <person name="Choi I.-G."/>
            <person name="Kim K.D."/>
        </authorList>
    </citation>
    <scope>NUCLEOTIDE SEQUENCE [LARGE SCALE GENOMIC DNA]</scope>
    <source>
        <strain evidence="4 5">UTM-3</strain>
    </source>
</reference>
<gene>
    <name evidence="4" type="ORF">BBI01_10810</name>
</gene>
<dbReference type="Proteomes" id="UP000092651">
    <property type="component" value="Unassembled WGS sequence"/>
</dbReference>
<sequence length="402" mass="44860">MKFKLLTAALFAAIGNHALYSQNTWNIKYTFDDHFQNRYTSFIDENKGFVVAFTNDGKGAIKYTSDGGTTWTEIFKQNNVSFAPSITLLDENNIWAYQGQNIYKTTNNGTTWTVSTISNSLGYLKRLVYSSPTEGIMTTSTAKYKTTDGGQNWVVQKIFSPDDFELNSSGRSIDPTTGSGYGIAGIDLYQTNDYGNTWTKIFTLPDRPTAQSRRFSSINYKGYATGEYFYGASVGYDGATYIKSSNDTWQRLTGNFFNFVATAAFPGDLFMGYAERKVYNMKTQAVLYNLPGNNYINNIISVGNIGYAVGGNQFYKYSNLSLATKETQETRSFKIYTQNNSIIVSLPSAHGVISVYDMKGAIIKSGIIIKKGETKTIDMNPGVYIVTIRGEQKDYSQKVQIK</sequence>
<dbReference type="InterPro" id="IPR015943">
    <property type="entry name" value="WD40/YVTN_repeat-like_dom_sf"/>
</dbReference>
<protein>
    <recommendedName>
        <fullName evidence="3">Photosynthesis system II assembly factor Ycf48/Hcf136-like domain-containing protein</fullName>
    </recommendedName>
</protein>
<dbReference type="EMBL" id="MAYH01000034">
    <property type="protein sequence ID" value="OCA70444.1"/>
    <property type="molecule type" value="Genomic_DNA"/>
</dbReference>
<dbReference type="InterPro" id="IPR028203">
    <property type="entry name" value="PSII_CF48-like_dom"/>
</dbReference>
<dbReference type="CDD" id="cd15482">
    <property type="entry name" value="Sialidase_non-viral"/>
    <property type="match status" value="1"/>
</dbReference>
<keyword evidence="1 2" id="KW-0732">Signal</keyword>
<keyword evidence="5" id="KW-1185">Reference proteome</keyword>
<dbReference type="SUPFAM" id="SSF110296">
    <property type="entry name" value="Oligoxyloglucan reducing end-specific cellobiohydrolase"/>
    <property type="match status" value="1"/>
</dbReference>
<feature type="domain" description="Photosynthesis system II assembly factor Ycf48/Hcf136-like" evidence="3">
    <location>
        <begin position="40"/>
        <end position="155"/>
    </location>
</feature>
<evidence type="ECO:0000313" key="5">
    <source>
        <dbReference type="Proteomes" id="UP000092651"/>
    </source>
</evidence>
<comment type="caution">
    <text evidence="4">The sequence shown here is derived from an EMBL/GenBank/DDBJ whole genome shotgun (WGS) entry which is preliminary data.</text>
</comment>
<evidence type="ECO:0000259" key="3">
    <source>
        <dbReference type="Pfam" id="PF14870"/>
    </source>
</evidence>
<organism evidence="4 5">
    <name type="scientific">Chryseobacterium artocarpi</name>
    <dbReference type="NCBI Taxonomy" id="1414727"/>
    <lineage>
        <taxon>Bacteria</taxon>
        <taxon>Pseudomonadati</taxon>
        <taxon>Bacteroidota</taxon>
        <taxon>Flavobacteriia</taxon>
        <taxon>Flavobacteriales</taxon>
        <taxon>Weeksellaceae</taxon>
        <taxon>Chryseobacterium group</taxon>
        <taxon>Chryseobacterium</taxon>
    </lineage>
</organism>
<dbReference type="Gene3D" id="2.130.10.10">
    <property type="entry name" value="YVTN repeat-like/Quinoprotein amine dehydrogenase"/>
    <property type="match status" value="1"/>
</dbReference>
<accession>A0A1B8ZFW6</accession>
<evidence type="ECO:0000313" key="4">
    <source>
        <dbReference type="EMBL" id="OCA70444.1"/>
    </source>
</evidence>
<dbReference type="RefSeq" id="WP_065394863.1">
    <property type="nucleotide sequence ID" value="NZ_MAYH01000034.1"/>
</dbReference>
<feature type="signal peptide" evidence="2">
    <location>
        <begin position="1"/>
        <end position="20"/>
    </location>
</feature>
<dbReference type="Pfam" id="PF14870">
    <property type="entry name" value="PSII_BNR"/>
    <property type="match status" value="1"/>
</dbReference>
<proteinExistence type="predicted"/>
<name>A0A1B8ZFW6_9FLAO</name>
<dbReference type="OrthoDB" id="610388at2"/>
<feature type="chain" id="PRO_5008620566" description="Photosynthesis system II assembly factor Ycf48/Hcf136-like domain-containing protein" evidence="2">
    <location>
        <begin position="21"/>
        <end position="402"/>
    </location>
</feature>
<evidence type="ECO:0000256" key="1">
    <source>
        <dbReference type="ARBA" id="ARBA00022729"/>
    </source>
</evidence>